<dbReference type="InterPro" id="IPR046341">
    <property type="entry name" value="SET_dom_sf"/>
</dbReference>
<name>A0AAD7UIP5_9STRA</name>
<evidence type="ECO:0000259" key="2">
    <source>
        <dbReference type="Pfam" id="PF00856"/>
    </source>
</evidence>
<dbReference type="PANTHER" id="PTHR13271:SF151">
    <property type="entry name" value="SET DOMAIN-CONTAINING PROTEIN 4"/>
    <property type="match status" value="1"/>
</dbReference>
<organism evidence="3 4">
    <name type="scientific">Chrysophaeum taylorii</name>
    <dbReference type="NCBI Taxonomy" id="2483200"/>
    <lineage>
        <taxon>Eukaryota</taxon>
        <taxon>Sar</taxon>
        <taxon>Stramenopiles</taxon>
        <taxon>Ochrophyta</taxon>
        <taxon>Pelagophyceae</taxon>
        <taxon>Pelagomonadales</taxon>
        <taxon>Pelagomonadaceae</taxon>
        <taxon>Chrysophaeum</taxon>
    </lineage>
</organism>
<comment type="caution">
    <text evidence="3">The sequence shown here is derived from an EMBL/GenBank/DDBJ whole genome shotgun (WGS) entry which is preliminary data.</text>
</comment>
<feature type="domain" description="SET" evidence="2">
    <location>
        <begin position="57"/>
        <end position="253"/>
    </location>
</feature>
<dbReference type="InterPro" id="IPR001214">
    <property type="entry name" value="SET_dom"/>
</dbReference>
<evidence type="ECO:0000313" key="3">
    <source>
        <dbReference type="EMBL" id="KAJ8608238.1"/>
    </source>
</evidence>
<dbReference type="AlphaFoldDB" id="A0AAD7UIP5"/>
<accession>A0AAD7UIP5</accession>
<dbReference type="InterPro" id="IPR050600">
    <property type="entry name" value="SETD3_SETD6_MTase"/>
</dbReference>
<evidence type="ECO:0000313" key="4">
    <source>
        <dbReference type="Proteomes" id="UP001230188"/>
    </source>
</evidence>
<feature type="signal peptide" evidence="1">
    <location>
        <begin position="1"/>
        <end position="19"/>
    </location>
</feature>
<dbReference type="SUPFAM" id="SSF82199">
    <property type="entry name" value="SET domain"/>
    <property type="match status" value="1"/>
</dbReference>
<keyword evidence="4" id="KW-1185">Reference proteome</keyword>
<proteinExistence type="predicted"/>
<dbReference type="GO" id="GO:0016279">
    <property type="term" value="F:protein-lysine N-methyltransferase activity"/>
    <property type="evidence" value="ECO:0007669"/>
    <property type="project" value="TreeGrafter"/>
</dbReference>
<dbReference type="Proteomes" id="UP001230188">
    <property type="component" value="Unassembled WGS sequence"/>
</dbReference>
<dbReference type="Gene3D" id="3.90.1410.10">
    <property type="entry name" value="set domain protein methyltransferase, domain 1"/>
    <property type="match status" value="1"/>
</dbReference>
<dbReference type="CDD" id="cd10527">
    <property type="entry name" value="SET_LSMT"/>
    <property type="match status" value="1"/>
</dbReference>
<dbReference type="EMBL" id="JAQMWT010000178">
    <property type="protein sequence ID" value="KAJ8608238.1"/>
    <property type="molecule type" value="Genomic_DNA"/>
</dbReference>
<evidence type="ECO:0000256" key="1">
    <source>
        <dbReference type="SAM" id="SignalP"/>
    </source>
</evidence>
<protein>
    <recommendedName>
        <fullName evidence="2">SET domain-containing protein</fullName>
    </recommendedName>
</protein>
<dbReference type="PANTHER" id="PTHR13271">
    <property type="entry name" value="UNCHARACTERIZED PUTATIVE METHYLTRANSFERASE"/>
    <property type="match status" value="1"/>
</dbReference>
<reference evidence="3" key="1">
    <citation type="submission" date="2023-01" db="EMBL/GenBank/DDBJ databases">
        <title>Metagenome sequencing of chrysophaentin producing Chrysophaeum taylorii.</title>
        <authorList>
            <person name="Davison J."/>
            <person name="Bewley C."/>
        </authorList>
    </citation>
    <scope>NUCLEOTIDE SEQUENCE</scope>
    <source>
        <strain evidence="3">NIES-1699</strain>
    </source>
</reference>
<gene>
    <name evidence="3" type="ORF">CTAYLR_009477</name>
</gene>
<feature type="chain" id="PRO_5042180214" description="SET domain-containing protein" evidence="1">
    <location>
        <begin position="20"/>
        <end position="349"/>
    </location>
</feature>
<sequence length="349" mass="38675">MKWAWLVVFARADIPELLAWCEKKGGGLGAGVEVGHVDSGAPRGLFASIFDQESELRGLVAKTALEKGAPVVTMPLLTGLALHVADWQKSALGRSCDVVEDLSNEYLLAAILAVDSTAPHSPWKPYLDTLPLIDVPRIWEKSDAALLPKSLVRRAKNQRIRDRRAYRVLVAECSLNSPRFEALGWGLAIVSSRVRRVRVDRNGQWTYLRMLVPLVDLLNWSSDPNVKCDVENSVVYCTTIRPVDSGEHLTVAYDKTDPVDFLFDYGFVPSAGLDCGPPPRGGEPILKQAHDDLQAEINDLKYKLRHHGHHESRGDLILNVLRFKKACLRAHLPDAAVDDDTGPQATELR</sequence>
<dbReference type="Pfam" id="PF00856">
    <property type="entry name" value="SET"/>
    <property type="match status" value="1"/>
</dbReference>
<keyword evidence="1" id="KW-0732">Signal</keyword>